<dbReference type="PANTHER" id="PTHR43092:SF6">
    <property type="entry name" value="BLR1280 PROTEIN"/>
    <property type="match status" value="1"/>
</dbReference>
<dbReference type="PROSITE" id="PS51318">
    <property type="entry name" value="TAT"/>
    <property type="match status" value="1"/>
</dbReference>
<reference evidence="5" key="2">
    <citation type="submission" date="2016-04" db="EMBL/GenBank/DDBJ databases">
        <title>First Complete Genome Sequence of a Subdivision 6 Acidobacterium.</title>
        <authorList>
            <person name="Huang S."/>
            <person name="Vieira S."/>
            <person name="Bunk B."/>
            <person name="Riedel T."/>
            <person name="Sproeer C."/>
            <person name="Overmann J."/>
        </authorList>
    </citation>
    <scope>NUCLEOTIDE SEQUENCE [LARGE SCALE GENOMIC DNA]</scope>
    <source>
        <strain evidence="5">DSM 100886 HEG_-6_39</strain>
    </source>
</reference>
<evidence type="ECO:0000313" key="4">
    <source>
        <dbReference type="EMBL" id="AMY12919.1"/>
    </source>
</evidence>
<dbReference type="InterPro" id="IPR006311">
    <property type="entry name" value="TAT_signal"/>
</dbReference>
<dbReference type="STRING" id="1855912.LuPra_06203"/>
<feature type="signal peptide" evidence="2">
    <location>
        <begin position="1"/>
        <end position="19"/>
    </location>
</feature>
<dbReference type="SUPFAM" id="SSF53383">
    <property type="entry name" value="PLP-dependent transferases"/>
    <property type="match status" value="1"/>
</dbReference>
<dbReference type="RefSeq" id="WP_234800632.1">
    <property type="nucleotide sequence ID" value="NZ_CP015136.1"/>
</dbReference>
<accession>A0A143PYQ6</accession>
<keyword evidence="1" id="KW-0663">Pyridoxal phosphate</keyword>
<dbReference type="InterPro" id="IPR015421">
    <property type="entry name" value="PyrdxlP-dep_Trfase_major"/>
</dbReference>
<sequence length="433" mass="48019" precursor="true">MTSRRAFLSRLGSSGSLVAAALNSNGLALMARAAEQVRGRSAADIAADEDFWREVQLGFTLDRTVINLNNGGVCPSPRVVHEAFKRYLDHANQAPVFNMWQEQEPNLERVRAGLAQDAGCDVEELAITRNASEALQIAQLGIDLKAGDEVVTTTQDYGRMLDTWEQRARRDGITLTKISFPVPPPSMADLTQRLERALGPRTKVLHFCHITNLTGQIFPVTDICRIARVRGIQTIVDGAHAFGHFPFAIRDLGCDYYGTSLHKWLLAPIGTGFLYVRRERIPDLWPLTPAAGSKAGDIRKFEEIGTHPAANHNAIAEARVYHHTIGGERKIARLRYLRDRWMRRLADHPKARILTSFDPAQSGAIGNVSTPGLDPARLAAHLYAQHRIIVTPIKHAEFEGMRVTPNVYTTLEEVDTFATTMERILEKGLPATA</sequence>
<dbReference type="KEGG" id="abac:LuPra_06203"/>
<evidence type="ECO:0000256" key="2">
    <source>
        <dbReference type="SAM" id="SignalP"/>
    </source>
</evidence>
<proteinExistence type="predicted"/>
<feature type="chain" id="PRO_5007512158" evidence="2">
    <location>
        <begin position="20"/>
        <end position="433"/>
    </location>
</feature>
<evidence type="ECO:0000256" key="1">
    <source>
        <dbReference type="ARBA" id="ARBA00022898"/>
    </source>
</evidence>
<keyword evidence="4" id="KW-0413">Isomerase</keyword>
<evidence type="ECO:0000313" key="5">
    <source>
        <dbReference type="Proteomes" id="UP000076079"/>
    </source>
</evidence>
<gene>
    <name evidence="4" type="primary">cefD_5</name>
    <name evidence="4" type="ORF">LuPra_06203</name>
</gene>
<dbReference type="Gene3D" id="3.40.640.10">
    <property type="entry name" value="Type I PLP-dependent aspartate aminotransferase-like (Major domain)"/>
    <property type="match status" value="1"/>
</dbReference>
<name>A0A143PYQ6_LUTPR</name>
<dbReference type="InterPro" id="IPR015422">
    <property type="entry name" value="PyrdxlP-dep_Trfase_small"/>
</dbReference>
<feature type="domain" description="Aminotransferase class V" evidence="3">
    <location>
        <begin position="68"/>
        <end position="415"/>
    </location>
</feature>
<dbReference type="PATRIC" id="fig|1813736.3.peg.6515"/>
<dbReference type="AlphaFoldDB" id="A0A143PYQ6"/>
<organism evidence="4 5">
    <name type="scientific">Luteitalea pratensis</name>
    <dbReference type="NCBI Taxonomy" id="1855912"/>
    <lineage>
        <taxon>Bacteria</taxon>
        <taxon>Pseudomonadati</taxon>
        <taxon>Acidobacteriota</taxon>
        <taxon>Vicinamibacteria</taxon>
        <taxon>Vicinamibacterales</taxon>
        <taxon>Vicinamibacteraceae</taxon>
        <taxon>Luteitalea</taxon>
    </lineage>
</organism>
<dbReference type="Pfam" id="PF00266">
    <property type="entry name" value="Aminotran_5"/>
    <property type="match status" value="1"/>
</dbReference>
<keyword evidence="5" id="KW-1185">Reference proteome</keyword>
<dbReference type="PANTHER" id="PTHR43092">
    <property type="entry name" value="L-CYSTEINE DESULFHYDRASE"/>
    <property type="match status" value="1"/>
</dbReference>
<evidence type="ECO:0000259" key="3">
    <source>
        <dbReference type="Pfam" id="PF00266"/>
    </source>
</evidence>
<dbReference type="EMBL" id="CP015136">
    <property type="protein sequence ID" value="AMY12919.1"/>
    <property type="molecule type" value="Genomic_DNA"/>
</dbReference>
<protein>
    <submittedName>
        <fullName evidence="4">Isopenicillin N epimerase</fullName>
        <ecNumber evidence="4">5.1.1.17</ecNumber>
    </submittedName>
</protein>
<dbReference type="EC" id="5.1.1.17" evidence="4"/>
<dbReference type="Proteomes" id="UP000076079">
    <property type="component" value="Chromosome"/>
</dbReference>
<dbReference type="Gene3D" id="3.90.1150.10">
    <property type="entry name" value="Aspartate Aminotransferase, domain 1"/>
    <property type="match status" value="1"/>
</dbReference>
<keyword evidence="2" id="KW-0732">Signal</keyword>
<reference evidence="4 5" key="1">
    <citation type="journal article" date="2016" name="Genome Announc.">
        <title>First Complete Genome Sequence of a Subdivision 6 Acidobacterium Strain.</title>
        <authorList>
            <person name="Huang S."/>
            <person name="Vieira S."/>
            <person name="Bunk B."/>
            <person name="Riedel T."/>
            <person name="Sproer C."/>
            <person name="Overmann J."/>
        </authorList>
    </citation>
    <scope>NUCLEOTIDE SEQUENCE [LARGE SCALE GENOMIC DNA]</scope>
    <source>
        <strain evidence="5">DSM 100886 HEG_-6_39</strain>
    </source>
</reference>
<dbReference type="InterPro" id="IPR015424">
    <property type="entry name" value="PyrdxlP-dep_Trfase"/>
</dbReference>
<dbReference type="InterPro" id="IPR000192">
    <property type="entry name" value="Aminotrans_V_dom"/>
</dbReference>
<dbReference type="GO" id="GO:0045439">
    <property type="term" value="F:isopenicillin-N epimerase activity"/>
    <property type="evidence" value="ECO:0007669"/>
    <property type="project" value="UniProtKB-EC"/>
</dbReference>